<keyword evidence="8 11" id="KW-0472">Membrane</keyword>
<evidence type="ECO:0000256" key="8">
    <source>
        <dbReference type="ARBA" id="ARBA00023136"/>
    </source>
</evidence>
<dbReference type="GO" id="GO:0005886">
    <property type="term" value="C:plasma membrane"/>
    <property type="evidence" value="ECO:0007669"/>
    <property type="project" value="UniProtKB-SubCell"/>
</dbReference>
<feature type="transmembrane region" description="Helical" evidence="11">
    <location>
        <begin position="20"/>
        <end position="40"/>
    </location>
</feature>
<dbReference type="STRING" id="264198.Reut_A0400"/>
<keyword evidence="7 11" id="KW-1133">Transmembrane helix</keyword>
<dbReference type="Pfam" id="PF12019">
    <property type="entry name" value="GspH"/>
    <property type="match status" value="1"/>
</dbReference>
<evidence type="ECO:0000259" key="12">
    <source>
        <dbReference type="Pfam" id="PF12019"/>
    </source>
</evidence>
<dbReference type="InterPro" id="IPR045584">
    <property type="entry name" value="Pilin-like"/>
</dbReference>
<proteinExistence type="inferred from homology"/>
<evidence type="ECO:0000256" key="1">
    <source>
        <dbReference type="ARBA" id="ARBA00004377"/>
    </source>
</evidence>
<dbReference type="PROSITE" id="PS00409">
    <property type="entry name" value="PROKAR_NTER_METHYL"/>
    <property type="match status" value="1"/>
</dbReference>
<keyword evidence="6 11" id="KW-0812">Transmembrane</keyword>
<dbReference type="OrthoDB" id="8926306at2"/>
<comment type="similarity">
    <text evidence="9">Belongs to the GSP H family.</text>
</comment>
<comment type="subcellular location">
    <subcellularLocation>
        <location evidence="1">Cell inner membrane</location>
        <topology evidence="1">Single-pass membrane protein</topology>
    </subcellularLocation>
</comment>
<dbReference type="eggNOG" id="COG4970">
    <property type="taxonomic scope" value="Bacteria"/>
</dbReference>
<dbReference type="GO" id="GO:0015627">
    <property type="term" value="C:type II protein secretion system complex"/>
    <property type="evidence" value="ECO:0007669"/>
    <property type="project" value="InterPro"/>
</dbReference>
<dbReference type="KEGG" id="reu:Reut_A0400"/>
<dbReference type="SUPFAM" id="SSF54523">
    <property type="entry name" value="Pili subunits"/>
    <property type="match status" value="1"/>
</dbReference>
<evidence type="ECO:0000256" key="4">
    <source>
        <dbReference type="ARBA" id="ARBA00022481"/>
    </source>
</evidence>
<evidence type="ECO:0000256" key="5">
    <source>
        <dbReference type="ARBA" id="ARBA00022519"/>
    </source>
</evidence>
<organism evidence="13">
    <name type="scientific">Cupriavidus pinatubonensis (strain JMP 134 / LMG 1197)</name>
    <name type="common">Cupriavidus necator (strain JMP 134)</name>
    <dbReference type="NCBI Taxonomy" id="264198"/>
    <lineage>
        <taxon>Bacteria</taxon>
        <taxon>Pseudomonadati</taxon>
        <taxon>Pseudomonadota</taxon>
        <taxon>Betaproteobacteria</taxon>
        <taxon>Burkholderiales</taxon>
        <taxon>Burkholderiaceae</taxon>
        <taxon>Cupriavidus</taxon>
    </lineage>
</organism>
<dbReference type="AlphaFoldDB" id="Q476A1"/>
<dbReference type="EMBL" id="CP000090">
    <property type="protein sequence ID" value="AAZ59782.1"/>
    <property type="molecule type" value="Genomic_DNA"/>
</dbReference>
<dbReference type="NCBIfam" id="TIGR02532">
    <property type="entry name" value="IV_pilin_GFxxxE"/>
    <property type="match status" value="1"/>
</dbReference>
<gene>
    <name evidence="13" type="ordered locus">Reut_A0400</name>
</gene>
<reference evidence="13" key="1">
    <citation type="submission" date="2005-08" db="EMBL/GenBank/DDBJ databases">
        <title>Complete sequence of Chromosome1 of Ralstonia eutropha JMP134.</title>
        <authorList>
            <person name="Copeland A."/>
            <person name="Lucas S."/>
            <person name="Lapidus A."/>
            <person name="Barry K."/>
            <person name="Detter J.C."/>
            <person name="Glavina T."/>
            <person name="Hammon N."/>
            <person name="Israni S."/>
            <person name="Pitluck S."/>
            <person name="Goltsman E."/>
            <person name="Martinez M."/>
            <person name="Schmutz J."/>
            <person name="Larimer F."/>
            <person name="Land M."/>
            <person name="Lykidis A."/>
            <person name="Richardson P."/>
        </authorList>
    </citation>
    <scope>NUCLEOTIDE SEQUENCE</scope>
    <source>
        <strain evidence="13">JMP134</strain>
    </source>
</reference>
<name>Q476A1_CUPPJ</name>
<keyword evidence="3" id="KW-1003">Cell membrane</keyword>
<evidence type="ECO:0000256" key="7">
    <source>
        <dbReference type="ARBA" id="ARBA00022989"/>
    </source>
</evidence>
<sequence length="162" mass="16062">MAAFGSSPLPQASRGGFTLVEMIAVVTILAIITFAAAPSFSSMIAMQRVRGAALDLSSSLLLARSEAVKRNANVSMSTTGAAWTAGWTVSVGAETVRSFGPYQGLAIAASGGNALSVGNDGRLAGGTLTFQVAPSSGATSASTVCVQISPTGRVASSTGVCS</sequence>
<dbReference type="InterPro" id="IPR012902">
    <property type="entry name" value="N_methyl_site"/>
</dbReference>
<keyword evidence="4" id="KW-0488">Methylation</keyword>
<dbReference type="Pfam" id="PF07963">
    <property type="entry name" value="N_methyl"/>
    <property type="match status" value="1"/>
</dbReference>
<protein>
    <recommendedName>
        <fullName evidence="2">Type II secretion system protein H</fullName>
    </recommendedName>
    <alternativeName>
        <fullName evidence="10">General secretion pathway protein H</fullName>
    </alternativeName>
</protein>
<accession>Q476A1</accession>
<keyword evidence="5" id="KW-0997">Cell inner membrane</keyword>
<evidence type="ECO:0000256" key="9">
    <source>
        <dbReference type="ARBA" id="ARBA00025772"/>
    </source>
</evidence>
<evidence type="ECO:0000256" key="11">
    <source>
        <dbReference type="SAM" id="Phobius"/>
    </source>
</evidence>
<evidence type="ECO:0000313" key="13">
    <source>
        <dbReference type="EMBL" id="AAZ59782.1"/>
    </source>
</evidence>
<dbReference type="Gene3D" id="3.55.40.10">
    <property type="entry name" value="minor pseudopilin epsh domain"/>
    <property type="match status" value="1"/>
</dbReference>
<evidence type="ECO:0000256" key="2">
    <source>
        <dbReference type="ARBA" id="ARBA00021549"/>
    </source>
</evidence>
<dbReference type="HOGENOM" id="CLU_084761_5_3_4"/>
<evidence type="ECO:0000256" key="10">
    <source>
        <dbReference type="ARBA" id="ARBA00030775"/>
    </source>
</evidence>
<evidence type="ECO:0000256" key="3">
    <source>
        <dbReference type="ARBA" id="ARBA00022475"/>
    </source>
</evidence>
<dbReference type="GO" id="GO:0015628">
    <property type="term" value="P:protein secretion by the type II secretion system"/>
    <property type="evidence" value="ECO:0007669"/>
    <property type="project" value="InterPro"/>
</dbReference>
<dbReference type="InterPro" id="IPR022346">
    <property type="entry name" value="T2SS_GspH"/>
</dbReference>
<evidence type="ECO:0000256" key="6">
    <source>
        <dbReference type="ARBA" id="ARBA00022692"/>
    </source>
</evidence>
<feature type="domain" description="General secretion pathway GspH" evidence="12">
    <location>
        <begin position="52"/>
        <end position="152"/>
    </location>
</feature>